<dbReference type="InterPro" id="IPR001498">
    <property type="entry name" value="Impact_N"/>
</dbReference>
<gene>
    <name evidence="3" type="ORF">CQA69_08185</name>
</gene>
<dbReference type="GO" id="GO:0005737">
    <property type="term" value="C:cytoplasm"/>
    <property type="evidence" value="ECO:0007669"/>
    <property type="project" value="TreeGrafter"/>
</dbReference>
<dbReference type="Gene3D" id="3.30.230.30">
    <property type="entry name" value="Impact, N-terminal domain"/>
    <property type="match status" value="1"/>
</dbReference>
<dbReference type="Pfam" id="PF01205">
    <property type="entry name" value="Impact_N"/>
    <property type="match status" value="1"/>
</dbReference>
<evidence type="ECO:0000256" key="1">
    <source>
        <dbReference type="ARBA" id="ARBA00007665"/>
    </source>
</evidence>
<comment type="caution">
    <text evidence="3">The sequence shown here is derived from an EMBL/GenBank/DDBJ whole genome shotgun (WGS) entry which is preliminary data.</text>
</comment>
<keyword evidence="3" id="KW-0418">Kinase</keyword>
<organism evidence="3 4">
    <name type="scientific">Campylobacter estrildidarum</name>
    <dbReference type="NCBI Taxonomy" id="2510189"/>
    <lineage>
        <taxon>Bacteria</taxon>
        <taxon>Pseudomonadati</taxon>
        <taxon>Campylobacterota</taxon>
        <taxon>Epsilonproteobacteria</taxon>
        <taxon>Campylobacterales</taxon>
        <taxon>Campylobacteraceae</taxon>
        <taxon>Campylobacter</taxon>
    </lineage>
</organism>
<dbReference type="SUPFAM" id="SSF54211">
    <property type="entry name" value="Ribosomal protein S5 domain 2-like"/>
    <property type="match status" value="1"/>
</dbReference>
<protein>
    <submittedName>
        <fullName evidence="3">Phosphoenolpyruvate carboxykinase</fullName>
    </submittedName>
</protein>
<comment type="similarity">
    <text evidence="1">Belongs to the IMPACT family.</text>
</comment>
<dbReference type="InterPro" id="IPR023582">
    <property type="entry name" value="Impact"/>
</dbReference>
<keyword evidence="3" id="KW-0808">Transferase</keyword>
<dbReference type="GO" id="GO:0016301">
    <property type="term" value="F:kinase activity"/>
    <property type="evidence" value="ECO:0007669"/>
    <property type="project" value="UniProtKB-KW"/>
</dbReference>
<dbReference type="InterPro" id="IPR020568">
    <property type="entry name" value="Ribosomal_Su5_D2-typ_SF"/>
</dbReference>
<dbReference type="RefSeq" id="WP_137621288.1">
    <property type="nucleotide sequence ID" value="NZ_NXLZ01000018.1"/>
</dbReference>
<dbReference type="OrthoDB" id="9813771at2"/>
<evidence type="ECO:0000313" key="4">
    <source>
        <dbReference type="Proteomes" id="UP000308838"/>
    </source>
</evidence>
<keyword evidence="3" id="KW-0670">Pyruvate</keyword>
<evidence type="ECO:0000313" key="3">
    <source>
        <dbReference type="EMBL" id="TKX28568.1"/>
    </source>
</evidence>
<evidence type="ECO:0000259" key="2">
    <source>
        <dbReference type="Pfam" id="PF01205"/>
    </source>
</evidence>
<keyword evidence="4" id="KW-1185">Reference proteome</keyword>
<proteinExistence type="inferred from homology"/>
<dbReference type="AlphaFoldDB" id="A0A4U7BB58"/>
<dbReference type="InterPro" id="IPR036956">
    <property type="entry name" value="Impact_N_sf"/>
</dbReference>
<dbReference type="PANTHER" id="PTHR16301">
    <property type="entry name" value="IMPACT-RELATED"/>
    <property type="match status" value="1"/>
</dbReference>
<dbReference type="GO" id="GO:0006446">
    <property type="term" value="P:regulation of translational initiation"/>
    <property type="evidence" value="ECO:0007669"/>
    <property type="project" value="TreeGrafter"/>
</dbReference>
<sequence length="196" mass="22777">MQSITNTYSAKIEIKKSTFLAFLCPYDDFENLLKNLKQEHLKAVHFVYAYRYLNDLNQIVEDKSDDGEPKGTSGMPSLNVLRGFELVNVAVIIVRYFGGIKLGTGGLVRAYSDAVNEVVCNSILIPFEIKKHMQILIDIKNLRRFEYFLNTHSLNFKREFSNEKVILKFDLNDEEEQKFENFCKNFAPFEIEKNIL</sequence>
<reference evidence="3 4" key="1">
    <citation type="submission" date="2018-05" db="EMBL/GenBank/DDBJ databases">
        <title>Novel Campyloabacter and Helicobacter Species and Strains.</title>
        <authorList>
            <person name="Mannion A.J."/>
            <person name="Shen Z."/>
            <person name="Fox J.G."/>
        </authorList>
    </citation>
    <scope>NUCLEOTIDE SEQUENCE [LARGE SCALE GENOMIC DNA]</scope>
    <source>
        <strain evidence="4">MIT17-664</strain>
    </source>
</reference>
<feature type="domain" description="Impact N-terminal" evidence="2">
    <location>
        <begin position="15"/>
        <end position="119"/>
    </location>
</feature>
<dbReference type="Proteomes" id="UP000308838">
    <property type="component" value="Unassembled WGS sequence"/>
</dbReference>
<dbReference type="EMBL" id="NXLZ01000018">
    <property type="protein sequence ID" value="TKX28568.1"/>
    <property type="molecule type" value="Genomic_DNA"/>
</dbReference>
<accession>A0A4U7BB58</accession>
<name>A0A4U7BB58_9BACT</name>
<dbReference type="PANTHER" id="PTHR16301:SF20">
    <property type="entry name" value="IMPACT FAMILY MEMBER YIGZ"/>
    <property type="match status" value="1"/>
</dbReference>